<dbReference type="Proteomes" id="UP000182444">
    <property type="component" value="Chromosome 1B"/>
</dbReference>
<proteinExistence type="predicted"/>
<name>A0A1D8N5V1_YARLL</name>
<reference evidence="1 2" key="1">
    <citation type="journal article" date="2016" name="PLoS ONE">
        <title>Sequence Assembly of Yarrowia lipolytica Strain W29/CLIB89 Shows Transposable Element Diversity.</title>
        <authorList>
            <person name="Magnan C."/>
            <person name="Yu J."/>
            <person name="Chang I."/>
            <person name="Jahn E."/>
            <person name="Kanomata Y."/>
            <person name="Wu J."/>
            <person name="Zeller M."/>
            <person name="Oakes M."/>
            <person name="Baldi P."/>
            <person name="Sandmeyer S."/>
        </authorList>
    </citation>
    <scope>NUCLEOTIDE SEQUENCE [LARGE SCALE GENOMIC DNA]</scope>
    <source>
        <strain evidence="2">CLIB89(W29)</strain>
    </source>
</reference>
<accession>A0A1D8N5V1</accession>
<dbReference type="GeneID" id="94582571"/>
<dbReference type="RefSeq" id="XP_068138008.1">
    <property type="nucleotide sequence ID" value="XM_068281907.1"/>
</dbReference>
<organism evidence="1 2">
    <name type="scientific">Yarrowia lipolytica</name>
    <name type="common">Candida lipolytica</name>
    <dbReference type="NCBI Taxonomy" id="4952"/>
    <lineage>
        <taxon>Eukaryota</taxon>
        <taxon>Fungi</taxon>
        <taxon>Dikarya</taxon>
        <taxon>Ascomycota</taxon>
        <taxon>Saccharomycotina</taxon>
        <taxon>Dipodascomycetes</taxon>
        <taxon>Dipodascales</taxon>
        <taxon>Dipodascales incertae sedis</taxon>
        <taxon>Yarrowia</taxon>
    </lineage>
</organism>
<protein>
    <submittedName>
        <fullName evidence="1">Uncharacterized protein</fullName>
    </submittedName>
</protein>
<evidence type="ECO:0000313" key="2">
    <source>
        <dbReference type="Proteomes" id="UP000182444"/>
    </source>
</evidence>
<sequence length="106" mass="12467">MSSSRNRCRPHATAVIRFGRVGRVGRAKTKWKVAFTLVLHWVCTGLVLRYSHRRRRSWVRSRSGFMTSPCARMRCGVIVAVRVVWYRRDCRRDGRCKTDVIPGIFW</sequence>
<dbReference type="AlphaFoldDB" id="A0A1D8N5V1"/>
<dbReference type="VEuPathDB" id="FungiDB:YALI1_B00731g"/>
<gene>
    <name evidence="1" type="ORF">YALI1_B00731g</name>
</gene>
<dbReference type="EMBL" id="CP017554">
    <property type="protein sequence ID" value="AOW01006.1"/>
    <property type="molecule type" value="Genomic_DNA"/>
</dbReference>
<evidence type="ECO:0000313" key="1">
    <source>
        <dbReference type="EMBL" id="AOW01006.1"/>
    </source>
</evidence>